<dbReference type="Gene3D" id="3.40.50.300">
    <property type="entry name" value="P-loop containing nucleotide triphosphate hydrolases"/>
    <property type="match status" value="2"/>
</dbReference>
<reference evidence="12" key="1">
    <citation type="submission" date="2020-04" db="EMBL/GenBank/DDBJ databases">
        <title>Genome Assembly and Annotation of Botryosphaeria dothidea sdau 11-99, a Latent Pathogen of Apple Fruit Ring Rot in China.</title>
        <authorList>
            <person name="Yu C."/>
            <person name="Diao Y."/>
            <person name="Lu Q."/>
            <person name="Zhao J."/>
            <person name="Cui S."/>
            <person name="Peng C."/>
            <person name="He B."/>
            <person name="Liu H."/>
        </authorList>
    </citation>
    <scope>NUCLEOTIDE SEQUENCE [LARGE SCALE GENOMIC DNA]</scope>
    <source>
        <strain evidence="12">Sdau11-99</strain>
    </source>
</reference>
<protein>
    <submittedName>
        <fullName evidence="12">ATP-binding cassette</fullName>
    </submittedName>
</protein>
<dbReference type="GO" id="GO:0016887">
    <property type="term" value="F:ATP hydrolysis activity"/>
    <property type="evidence" value="ECO:0007669"/>
    <property type="project" value="InterPro"/>
</dbReference>
<keyword evidence="13" id="KW-1185">Reference proteome</keyword>
<evidence type="ECO:0000256" key="3">
    <source>
        <dbReference type="ARBA" id="ARBA00022448"/>
    </source>
</evidence>
<keyword evidence="8 10" id="KW-0472">Membrane</keyword>
<evidence type="ECO:0000256" key="1">
    <source>
        <dbReference type="ARBA" id="ARBA00004141"/>
    </source>
</evidence>
<evidence type="ECO:0000256" key="6">
    <source>
        <dbReference type="ARBA" id="ARBA00022840"/>
    </source>
</evidence>
<comment type="subcellular location">
    <subcellularLocation>
        <location evidence="1">Membrane</location>
        <topology evidence="1">Multi-pass membrane protein</topology>
    </subcellularLocation>
</comment>
<feature type="transmembrane region" description="Helical" evidence="10">
    <location>
        <begin position="1118"/>
        <end position="1139"/>
    </location>
</feature>
<feature type="transmembrane region" description="Helical" evidence="10">
    <location>
        <begin position="1192"/>
        <end position="1216"/>
    </location>
</feature>
<feature type="transmembrane region" description="Helical" evidence="10">
    <location>
        <begin position="1384"/>
        <end position="1406"/>
    </location>
</feature>
<dbReference type="Proteomes" id="UP000572817">
    <property type="component" value="Unassembled WGS sequence"/>
</dbReference>
<feature type="domain" description="ABC transporter" evidence="11">
    <location>
        <begin position="773"/>
        <end position="1016"/>
    </location>
</feature>
<evidence type="ECO:0000259" key="11">
    <source>
        <dbReference type="PROSITE" id="PS50893"/>
    </source>
</evidence>
<evidence type="ECO:0000313" key="12">
    <source>
        <dbReference type="EMBL" id="KAF4313678.1"/>
    </source>
</evidence>
<dbReference type="PANTHER" id="PTHR19241">
    <property type="entry name" value="ATP-BINDING CASSETTE TRANSPORTER"/>
    <property type="match status" value="1"/>
</dbReference>
<keyword evidence="5" id="KW-0547">Nucleotide-binding</keyword>
<feature type="transmembrane region" description="Helical" evidence="10">
    <location>
        <begin position="553"/>
        <end position="572"/>
    </location>
</feature>
<keyword evidence="4 10" id="KW-0812">Transmembrane</keyword>
<feature type="transmembrane region" description="Helical" evidence="10">
    <location>
        <begin position="1253"/>
        <end position="1271"/>
    </location>
</feature>
<evidence type="ECO:0000256" key="9">
    <source>
        <dbReference type="SAM" id="MobiDB-lite"/>
    </source>
</evidence>
<dbReference type="SUPFAM" id="SSF52540">
    <property type="entry name" value="P-loop containing nucleoside triphosphate hydrolases"/>
    <property type="match status" value="2"/>
</dbReference>
<evidence type="ECO:0000256" key="10">
    <source>
        <dbReference type="SAM" id="Phobius"/>
    </source>
</evidence>
<evidence type="ECO:0000256" key="4">
    <source>
        <dbReference type="ARBA" id="ARBA00022692"/>
    </source>
</evidence>
<proteinExistence type="inferred from homology"/>
<keyword evidence="6 12" id="KW-0067">ATP-binding</keyword>
<evidence type="ECO:0000313" key="13">
    <source>
        <dbReference type="Proteomes" id="UP000572817"/>
    </source>
</evidence>
<dbReference type="Pfam" id="PF01061">
    <property type="entry name" value="ABC2_membrane"/>
    <property type="match status" value="2"/>
</dbReference>
<accession>A0A8H4NAT5</accession>
<dbReference type="SMART" id="SM00382">
    <property type="entry name" value="AAA"/>
    <property type="match status" value="2"/>
</dbReference>
<feature type="transmembrane region" description="Helical" evidence="10">
    <location>
        <begin position="584"/>
        <end position="605"/>
    </location>
</feature>
<keyword evidence="7 10" id="KW-1133">Transmembrane helix</keyword>
<feature type="transmembrane region" description="Helical" evidence="10">
    <location>
        <begin position="1228"/>
        <end position="1246"/>
    </location>
</feature>
<comment type="similarity">
    <text evidence="2">Belongs to the ABC transporter superfamily. ABCG family. PDR (TC 3.A.1.205) subfamily.</text>
</comment>
<dbReference type="InterPro" id="IPR027417">
    <property type="entry name" value="P-loop_NTPase"/>
</dbReference>
<organism evidence="12 13">
    <name type="scientific">Botryosphaeria dothidea</name>
    <dbReference type="NCBI Taxonomy" id="55169"/>
    <lineage>
        <taxon>Eukaryota</taxon>
        <taxon>Fungi</taxon>
        <taxon>Dikarya</taxon>
        <taxon>Ascomycota</taxon>
        <taxon>Pezizomycotina</taxon>
        <taxon>Dothideomycetes</taxon>
        <taxon>Dothideomycetes incertae sedis</taxon>
        <taxon>Botryosphaeriales</taxon>
        <taxon>Botryosphaeriaceae</taxon>
        <taxon>Botryosphaeria</taxon>
    </lineage>
</organism>
<dbReference type="InterPro" id="IPR010929">
    <property type="entry name" value="PDR_CDR_ABC"/>
</dbReference>
<dbReference type="InterPro" id="IPR003439">
    <property type="entry name" value="ABC_transporter-like_ATP-bd"/>
</dbReference>
<dbReference type="GO" id="GO:0005524">
    <property type="term" value="F:ATP binding"/>
    <property type="evidence" value="ECO:0007669"/>
    <property type="project" value="UniProtKB-KW"/>
</dbReference>
<evidence type="ECO:0000256" key="5">
    <source>
        <dbReference type="ARBA" id="ARBA00022741"/>
    </source>
</evidence>
<comment type="caution">
    <text evidence="12">The sequence shown here is derived from an EMBL/GenBank/DDBJ whole genome shotgun (WGS) entry which is preliminary data.</text>
</comment>
<name>A0A8H4NAT5_9PEZI</name>
<dbReference type="InterPro" id="IPR013525">
    <property type="entry name" value="ABC2_TM"/>
</dbReference>
<sequence length="1413" mass="154609">MSTNQPDGKKQHAGQAAAEQQVDELVEAFLEGVPDPTDGEFDVCFKDLDVVGAGFGTQTAPTVATASLRLLQNLNPAKWLSKQGLQPSRALLNKFSGAVRGGEMLLVVGPPGSGCTTFLKIMANMRQEYHAVNGDVTVGGDDAVKMKEAFPGEFAFAGKIKQNPPKTPYLHPAPKLTTILFSPGEEDVHFASLSVGTTLRFAVNARTPTNIPGRAGRVDRILDNLLKLFGLSHTVNTAVGNDYHRGVSGGERHRVTVAETLSTRAGVIALDNPTRGLDSATALRLMRTLRSYATRRRAAVVASVPQASDAMLALFDKVLVINGGRQVFFGRMSEASAYFADELGLARPPRTSLSDYLTAVSVPDSPSVARTEGVVTPRTPGDFEAAFRRSEHWTRVRDEVGLQPRSSQRTMTARQAKYALPLTAQVLACAARQTRVHLTDLGPWIAEAICLTLQALILGTLYWDQPDTTRSLYTRGAALFFNVLVMGLQASAEYGNTFAQRGVLLKHGALMLYRPGAYAVAQLLADAPWKVLTVVWQLPTYWMAGFRRDAGAFFTWFVVLYACLMSLGMVFRAIAVNTTSVTRAILPVGLLINAWILYTGFYVTAPGMKVWLGWVRYLNPMYYAFEGIVSNELSGSRYRCSELDTVPFGAAYNDSHYQTCAVQGFEPGSTRLIGDNYLESFYGFRKAHLWRNFGIIIAFFAVFSVIVAIGMERFKVPAGKLATVFFARSAFDTPTQKSSVSDEESQQSSSGFDDEKAEPPTSTTQVSTPAEIVRSEKSFSWKDLCLDVKTPDGHLKPGSMTALMGMSGAGKTTLLNTLSQRATPSGSTLTGTLHLGTTSPLPRSFKRRTGFVHQQDVHLATSTVREALLLAATLRQPASIPSASKHTYVSAILALLEMDPIADALIGHPGSGLSLEQRKRVSIGVELAARPDVLLFLDEPTSGLDGGSAARIVHLLRKLSRDAGLTVLCTIHQPAAELMREFDELVLLVPGGQTAYVGPLGEECGDVIGYFERHTRRCEGWENPAEYFLGETVHPDVDWPKLWEESAECVELRRTLGDGGSGTSSGESSKAGGTSDEEGVAMPEEQEDPNKYAASLWTQLRMVTARAFTNYWRDPDYVLGNLQLNLWMALMNGLTFLQLGHSLTDARNHVFSLFVAVITGPVISLAAMPRFVGLRDQFLAREKESNTYRWQIFFASAAAVEIPWALLGAVVYWVLWYYSVGFPYAAGRAAYAFLMYMLYTVFVAGLSQFTSACFPTVAAAQVANGFIWLIVNTFNGPLSPPPLTPRGWRWIYNVSPLYYFIDGMASDAVHDQNITCSSAETSLFFAPDGVTCGDYAAAYFAQPNSTGYLLDPSATSQCEYCQFSVGDEFIRQYEFSYSHRGDNVGIFMGFIALNFVLILGATYLLFIRKWKKA</sequence>
<dbReference type="Pfam" id="PF00005">
    <property type="entry name" value="ABC_tran"/>
    <property type="match status" value="2"/>
</dbReference>
<feature type="transmembrane region" description="Helical" evidence="10">
    <location>
        <begin position="689"/>
        <end position="711"/>
    </location>
</feature>
<dbReference type="EMBL" id="WWBZ02000001">
    <property type="protein sequence ID" value="KAF4313678.1"/>
    <property type="molecule type" value="Genomic_DNA"/>
</dbReference>
<dbReference type="OrthoDB" id="245989at2759"/>
<evidence type="ECO:0000256" key="8">
    <source>
        <dbReference type="ARBA" id="ARBA00023136"/>
    </source>
</evidence>
<feature type="transmembrane region" description="Helical" evidence="10">
    <location>
        <begin position="1151"/>
        <end position="1172"/>
    </location>
</feature>
<dbReference type="GO" id="GO:0016020">
    <property type="term" value="C:membrane"/>
    <property type="evidence" value="ECO:0007669"/>
    <property type="project" value="UniProtKB-SubCell"/>
</dbReference>
<feature type="region of interest" description="Disordered" evidence="9">
    <location>
        <begin position="735"/>
        <end position="769"/>
    </location>
</feature>
<dbReference type="PROSITE" id="PS50893">
    <property type="entry name" value="ABC_TRANSPORTER_2"/>
    <property type="match status" value="2"/>
</dbReference>
<dbReference type="GO" id="GO:0140359">
    <property type="term" value="F:ABC-type transporter activity"/>
    <property type="evidence" value="ECO:0007669"/>
    <property type="project" value="InterPro"/>
</dbReference>
<feature type="domain" description="ABC transporter" evidence="11">
    <location>
        <begin position="71"/>
        <end position="348"/>
    </location>
</feature>
<evidence type="ECO:0000256" key="2">
    <source>
        <dbReference type="ARBA" id="ARBA00006012"/>
    </source>
</evidence>
<feature type="compositionally biased region" description="Acidic residues" evidence="9">
    <location>
        <begin position="1075"/>
        <end position="1087"/>
    </location>
</feature>
<dbReference type="Pfam" id="PF06422">
    <property type="entry name" value="PDR_CDR"/>
    <property type="match status" value="1"/>
</dbReference>
<evidence type="ECO:0000256" key="7">
    <source>
        <dbReference type="ARBA" id="ARBA00022989"/>
    </source>
</evidence>
<keyword evidence="3" id="KW-0813">Transport</keyword>
<feature type="compositionally biased region" description="Low complexity" evidence="9">
    <location>
        <begin position="1064"/>
        <end position="1074"/>
    </location>
</feature>
<feature type="region of interest" description="Disordered" evidence="9">
    <location>
        <begin position="1055"/>
        <end position="1088"/>
    </location>
</feature>
<dbReference type="InterPro" id="IPR003593">
    <property type="entry name" value="AAA+_ATPase"/>
</dbReference>
<gene>
    <name evidence="12" type="ORF">GTA08_BOTSDO01448</name>
</gene>